<organism evidence="6">
    <name type="scientific">marine sediment metagenome</name>
    <dbReference type="NCBI Taxonomy" id="412755"/>
    <lineage>
        <taxon>unclassified sequences</taxon>
        <taxon>metagenomes</taxon>
        <taxon>ecological metagenomes</taxon>
    </lineage>
</organism>
<evidence type="ECO:0000256" key="3">
    <source>
        <dbReference type="ARBA" id="ARBA00023002"/>
    </source>
</evidence>
<dbReference type="InterPro" id="IPR036291">
    <property type="entry name" value="NAD(P)-bd_dom_sf"/>
</dbReference>
<dbReference type="Gene3D" id="3.90.180.10">
    <property type="entry name" value="Medium-chain alcohol dehydrogenases, catalytic domain"/>
    <property type="match status" value="1"/>
</dbReference>
<sequence length="375" mass="40891">MAKTGIVAVLDKPEGKFKLKEYPVPDPAPGTILIKQELTGICGTDIHMYHGNLPGITYPLCLGHEFVGKIAALGKGVTADYLGRPAKEGDRVIVAPGVGCGRCYWCLIAKTPTCCAEGFAYGFFSDGDVNYHFTGGYAEYIYCHHPLTTFFKTELPAAVAVLLEPMTIGYRSVDRSNMKLGDTVVVQGSGMVGLAVQLCAKLAGAGKIIHVGGPTDFRIKMAKEFGADITINITEVKSRQERIQIVKDNTFKGMGADVVFECAGVPSAVPEGLDMLRRSGTFVETGHFTDVGTIPINPFLHLCNKNINLQGMWGGEVEQFYRFLPILEKRQFPYEKLVTHKYPLSKLDEIMKAPEKGYILDGKESLKIAVSGELK</sequence>
<accession>X1L7D5</accession>
<keyword evidence="3" id="KW-0560">Oxidoreductase</keyword>
<dbReference type="PROSITE" id="PS00059">
    <property type="entry name" value="ADH_ZINC"/>
    <property type="match status" value="1"/>
</dbReference>
<dbReference type="SUPFAM" id="SSF50129">
    <property type="entry name" value="GroES-like"/>
    <property type="match status" value="1"/>
</dbReference>
<dbReference type="GO" id="GO:0016491">
    <property type="term" value="F:oxidoreductase activity"/>
    <property type="evidence" value="ECO:0007669"/>
    <property type="project" value="UniProtKB-KW"/>
</dbReference>
<protein>
    <recommendedName>
        <fullName evidence="7">Enoyl reductase (ER) domain-containing protein</fullName>
    </recommendedName>
</protein>
<dbReference type="PANTHER" id="PTHR43401:SF2">
    <property type="entry name" value="L-THREONINE 3-DEHYDROGENASE"/>
    <property type="match status" value="1"/>
</dbReference>
<dbReference type="Pfam" id="PF00107">
    <property type="entry name" value="ADH_zinc_N"/>
    <property type="match status" value="1"/>
</dbReference>
<feature type="domain" description="Alcohol dehydrogenase-like C-terminal" evidence="4">
    <location>
        <begin position="192"/>
        <end position="328"/>
    </location>
</feature>
<dbReference type="Pfam" id="PF08240">
    <property type="entry name" value="ADH_N"/>
    <property type="match status" value="1"/>
</dbReference>
<dbReference type="GO" id="GO:0008270">
    <property type="term" value="F:zinc ion binding"/>
    <property type="evidence" value="ECO:0007669"/>
    <property type="project" value="InterPro"/>
</dbReference>
<comment type="caution">
    <text evidence="6">The sequence shown here is derived from an EMBL/GenBank/DDBJ whole genome shotgun (WGS) entry which is preliminary data.</text>
</comment>
<dbReference type="InterPro" id="IPR011032">
    <property type="entry name" value="GroES-like_sf"/>
</dbReference>
<evidence type="ECO:0000313" key="6">
    <source>
        <dbReference type="EMBL" id="GAI01796.1"/>
    </source>
</evidence>
<keyword evidence="1" id="KW-0479">Metal-binding</keyword>
<evidence type="ECO:0008006" key="7">
    <source>
        <dbReference type="Google" id="ProtNLM"/>
    </source>
</evidence>
<reference evidence="6" key="1">
    <citation type="journal article" date="2014" name="Front. Microbiol.">
        <title>High frequency of phylogenetically diverse reductive dehalogenase-homologous genes in deep subseafloor sedimentary metagenomes.</title>
        <authorList>
            <person name="Kawai M."/>
            <person name="Futagami T."/>
            <person name="Toyoda A."/>
            <person name="Takaki Y."/>
            <person name="Nishi S."/>
            <person name="Hori S."/>
            <person name="Arai W."/>
            <person name="Tsubouchi T."/>
            <person name="Morono Y."/>
            <person name="Uchiyama I."/>
            <person name="Ito T."/>
            <person name="Fujiyama A."/>
            <person name="Inagaki F."/>
            <person name="Takami H."/>
        </authorList>
    </citation>
    <scope>NUCLEOTIDE SEQUENCE</scope>
    <source>
        <strain evidence="6">Expedition CK06-06</strain>
    </source>
</reference>
<dbReference type="Gene3D" id="3.40.50.720">
    <property type="entry name" value="NAD(P)-binding Rossmann-like Domain"/>
    <property type="match status" value="1"/>
</dbReference>
<dbReference type="InterPro" id="IPR050129">
    <property type="entry name" value="Zn_alcohol_dh"/>
</dbReference>
<feature type="domain" description="Alcohol dehydrogenase-like N-terminal" evidence="5">
    <location>
        <begin position="29"/>
        <end position="145"/>
    </location>
</feature>
<dbReference type="EMBL" id="BARV01001973">
    <property type="protein sequence ID" value="GAI01796.1"/>
    <property type="molecule type" value="Genomic_DNA"/>
</dbReference>
<dbReference type="CDD" id="cd08231">
    <property type="entry name" value="MDR_TM0436_like"/>
    <property type="match status" value="1"/>
</dbReference>
<evidence type="ECO:0000256" key="1">
    <source>
        <dbReference type="ARBA" id="ARBA00022723"/>
    </source>
</evidence>
<evidence type="ECO:0000259" key="4">
    <source>
        <dbReference type="Pfam" id="PF00107"/>
    </source>
</evidence>
<dbReference type="AlphaFoldDB" id="X1L7D5"/>
<keyword evidence="2" id="KW-0862">Zinc</keyword>
<evidence type="ECO:0000259" key="5">
    <source>
        <dbReference type="Pfam" id="PF08240"/>
    </source>
</evidence>
<dbReference type="InterPro" id="IPR013154">
    <property type="entry name" value="ADH-like_N"/>
</dbReference>
<dbReference type="InterPro" id="IPR002328">
    <property type="entry name" value="ADH_Zn_CS"/>
</dbReference>
<dbReference type="InterPro" id="IPR013149">
    <property type="entry name" value="ADH-like_C"/>
</dbReference>
<evidence type="ECO:0000256" key="2">
    <source>
        <dbReference type="ARBA" id="ARBA00022833"/>
    </source>
</evidence>
<dbReference type="PANTHER" id="PTHR43401">
    <property type="entry name" value="L-THREONINE 3-DEHYDROGENASE"/>
    <property type="match status" value="1"/>
</dbReference>
<gene>
    <name evidence="6" type="ORF">S06H3_05353</name>
</gene>
<proteinExistence type="predicted"/>
<name>X1L7D5_9ZZZZ</name>
<dbReference type="SUPFAM" id="SSF51735">
    <property type="entry name" value="NAD(P)-binding Rossmann-fold domains"/>
    <property type="match status" value="1"/>
</dbReference>